<dbReference type="AlphaFoldDB" id="A0AAD4EYC1"/>
<organism evidence="3 4">
    <name type="scientific">Staphylotrichum longicolle</name>
    <dbReference type="NCBI Taxonomy" id="669026"/>
    <lineage>
        <taxon>Eukaryota</taxon>
        <taxon>Fungi</taxon>
        <taxon>Dikarya</taxon>
        <taxon>Ascomycota</taxon>
        <taxon>Pezizomycotina</taxon>
        <taxon>Sordariomycetes</taxon>
        <taxon>Sordariomycetidae</taxon>
        <taxon>Sordariales</taxon>
        <taxon>Chaetomiaceae</taxon>
        <taxon>Staphylotrichum</taxon>
    </lineage>
</organism>
<dbReference type="EMBL" id="JAHCVI010000002">
    <property type="protein sequence ID" value="KAG7289686.1"/>
    <property type="molecule type" value="Genomic_DNA"/>
</dbReference>
<feature type="region of interest" description="Disordered" evidence="2">
    <location>
        <begin position="1"/>
        <end position="58"/>
    </location>
</feature>
<evidence type="ECO:0000256" key="2">
    <source>
        <dbReference type="SAM" id="MobiDB-lite"/>
    </source>
</evidence>
<name>A0AAD4EYC1_9PEZI</name>
<reference evidence="3" key="1">
    <citation type="submission" date="2023-02" db="EMBL/GenBank/DDBJ databases">
        <authorList>
            <person name="Palmer J.M."/>
        </authorList>
    </citation>
    <scope>NUCLEOTIDE SEQUENCE</scope>
    <source>
        <strain evidence="3">FW57</strain>
    </source>
</reference>
<comment type="caution">
    <text evidence="3">The sequence shown here is derived from an EMBL/GenBank/DDBJ whole genome shotgun (WGS) entry which is preliminary data.</text>
</comment>
<sequence length="267" mass="29773">MPAPVSSVDSTHAANKRPSKPSVAPFFQRIESAFQDKPTSTTKPSNTTTATLKPARYPSPDAEDLIQQLKEHYLQTATTLHTRATLRLTQTHADLARELAQSLTARDEAFLARAEAQIKTLAQPLDKFRIRAQRQRQRGADDDNGSAPHSEENSVGELVARAEAQVRRFEEEVRRLWAEWAAAEGEVKELVRGVVACVSGVGGDGEGEGREMLRRFREEVDREIGEAEEEVGELGEEAVALMKEIEKDFRKATLPDLHTFFRSIDEP</sequence>
<keyword evidence="1" id="KW-0175">Coiled coil</keyword>
<dbReference type="Proteomes" id="UP001197093">
    <property type="component" value="Unassembled WGS sequence"/>
</dbReference>
<protein>
    <submittedName>
        <fullName evidence="3">Uncharacterized protein</fullName>
    </submittedName>
</protein>
<feature type="region of interest" description="Disordered" evidence="2">
    <location>
        <begin position="133"/>
        <end position="158"/>
    </location>
</feature>
<feature type="coiled-coil region" evidence="1">
    <location>
        <begin position="210"/>
        <end position="244"/>
    </location>
</feature>
<evidence type="ECO:0000313" key="4">
    <source>
        <dbReference type="Proteomes" id="UP001197093"/>
    </source>
</evidence>
<evidence type="ECO:0000313" key="3">
    <source>
        <dbReference type="EMBL" id="KAG7289686.1"/>
    </source>
</evidence>
<accession>A0AAD4EYC1</accession>
<gene>
    <name evidence="3" type="ORF">NEMBOFW57_006062</name>
</gene>
<keyword evidence="4" id="KW-1185">Reference proteome</keyword>
<feature type="compositionally biased region" description="Low complexity" evidence="2">
    <location>
        <begin position="37"/>
        <end position="51"/>
    </location>
</feature>
<proteinExistence type="predicted"/>
<evidence type="ECO:0000256" key="1">
    <source>
        <dbReference type="SAM" id="Coils"/>
    </source>
</evidence>